<evidence type="ECO:0000313" key="1">
    <source>
        <dbReference type="EMBL" id="MFC6659823.1"/>
    </source>
</evidence>
<reference evidence="2" key="1">
    <citation type="journal article" date="2019" name="Int. J. Syst. Evol. Microbiol.">
        <title>The Global Catalogue of Microorganisms (GCM) 10K type strain sequencing project: providing services to taxonomists for standard genome sequencing and annotation.</title>
        <authorList>
            <consortium name="The Broad Institute Genomics Platform"/>
            <consortium name="The Broad Institute Genome Sequencing Center for Infectious Disease"/>
            <person name="Wu L."/>
            <person name="Ma J."/>
        </authorList>
    </citation>
    <scope>NUCLEOTIDE SEQUENCE [LARGE SCALE GENOMIC DNA]</scope>
    <source>
        <strain evidence="2">CCUG 63830</strain>
    </source>
</reference>
<keyword evidence="2" id="KW-1185">Reference proteome</keyword>
<comment type="caution">
    <text evidence="1">The sequence shown here is derived from an EMBL/GenBank/DDBJ whole genome shotgun (WGS) entry which is preliminary data.</text>
</comment>
<dbReference type="EMBL" id="JBHSWB010000001">
    <property type="protein sequence ID" value="MFC6659823.1"/>
    <property type="molecule type" value="Genomic_DNA"/>
</dbReference>
<evidence type="ECO:0000313" key="2">
    <source>
        <dbReference type="Proteomes" id="UP001596317"/>
    </source>
</evidence>
<sequence length="83" mass="8856">MALELADLQGTVRTGDWLSGFPAPHRHRHREVVAVEWVDRNLSSGTPEAAVAVVVAHLKADLLDRLCGVEVFFSADPGAGPGL</sequence>
<protein>
    <submittedName>
        <fullName evidence="1">Uncharacterized protein</fullName>
    </submittedName>
</protein>
<name>A0ABW1ZH52_9DEIO</name>
<dbReference type="RefSeq" id="WP_224603592.1">
    <property type="nucleotide sequence ID" value="NZ_JAIQXV010000001.1"/>
</dbReference>
<dbReference type="Proteomes" id="UP001596317">
    <property type="component" value="Unassembled WGS sequence"/>
</dbReference>
<accession>A0ABW1ZH52</accession>
<organism evidence="1 2">
    <name type="scientific">Deinococcus multiflagellatus</name>
    <dbReference type="NCBI Taxonomy" id="1656887"/>
    <lineage>
        <taxon>Bacteria</taxon>
        <taxon>Thermotogati</taxon>
        <taxon>Deinococcota</taxon>
        <taxon>Deinococci</taxon>
        <taxon>Deinococcales</taxon>
        <taxon>Deinococcaceae</taxon>
        <taxon>Deinococcus</taxon>
    </lineage>
</organism>
<proteinExistence type="predicted"/>
<gene>
    <name evidence="1" type="ORF">ACFP90_05185</name>
</gene>